<dbReference type="Pfam" id="PF00486">
    <property type="entry name" value="Trans_reg_C"/>
    <property type="match status" value="1"/>
</dbReference>
<evidence type="ECO:0000313" key="5">
    <source>
        <dbReference type="EMBL" id="MDA0162379.1"/>
    </source>
</evidence>
<keyword evidence="2 3" id="KW-0238">DNA-binding</keyword>
<evidence type="ECO:0000256" key="3">
    <source>
        <dbReference type="PROSITE-ProRule" id="PRU01091"/>
    </source>
</evidence>
<dbReference type="InterPro" id="IPR016032">
    <property type="entry name" value="Sig_transdc_resp-reg_C-effctor"/>
</dbReference>
<dbReference type="Pfam" id="PF03704">
    <property type="entry name" value="BTAD"/>
    <property type="match status" value="1"/>
</dbReference>
<proteinExistence type="inferred from homology"/>
<protein>
    <submittedName>
        <fullName evidence="5">Winged helix-turn-helix domain-containing protein</fullName>
    </submittedName>
</protein>
<name>A0A9X3MTI5_9ACTN</name>
<evidence type="ECO:0000256" key="2">
    <source>
        <dbReference type="ARBA" id="ARBA00023125"/>
    </source>
</evidence>
<dbReference type="Gene3D" id="1.25.40.10">
    <property type="entry name" value="Tetratricopeptide repeat domain"/>
    <property type="match status" value="2"/>
</dbReference>
<dbReference type="SUPFAM" id="SSF48452">
    <property type="entry name" value="TPR-like"/>
    <property type="match status" value="2"/>
</dbReference>
<dbReference type="InterPro" id="IPR036388">
    <property type="entry name" value="WH-like_DNA-bd_sf"/>
</dbReference>
<gene>
    <name evidence="5" type="ORF">OM076_19055</name>
</gene>
<evidence type="ECO:0000313" key="6">
    <source>
        <dbReference type="Proteomes" id="UP001149140"/>
    </source>
</evidence>
<dbReference type="GO" id="GO:0000160">
    <property type="term" value="P:phosphorelay signal transduction system"/>
    <property type="evidence" value="ECO:0007669"/>
    <property type="project" value="InterPro"/>
</dbReference>
<dbReference type="GO" id="GO:0006355">
    <property type="term" value="P:regulation of DNA-templated transcription"/>
    <property type="evidence" value="ECO:0007669"/>
    <property type="project" value="InterPro"/>
</dbReference>
<feature type="DNA-binding region" description="OmpR/PhoB-type" evidence="3">
    <location>
        <begin position="1"/>
        <end position="92"/>
    </location>
</feature>
<dbReference type="SMART" id="SM00862">
    <property type="entry name" value="Trans_reg_C"/>
    <property type="match status" value="1"/>
</dbReference>
<comment type="similarity">
    <text evidence="1">Belongs to the AfsR/DnrI/RedD regulatory family.</text>
</comment>
<dbReference type="InterPro" id="IPR011990">
    <property type="entry name" value="TPR-like_helical_dom_sf"/>
</dbReference>
<dbReference type="Gene3D" id="1.10.10.10">
    <property type="entry name" value="Winged helix-like DNA-binding domain superfamily/Winged helix DNA-binding domain"/>
    <property type="match status" value="1"/>
</dbReference>
<dbReference type="EMBL" id="JAPDOD010000018">
    <property type="protein sequence ID" value="MDA0162379.1"/>
    <property type="molecule type" value="Genomic_DNA"/>
</dbReference>
<sequence length="945" mass="101351">MAVEFLILGRLEIRHDGRSLAVSGARRRALLAALLLRAGAPLSSDWLIEALRGDGPPLSPNALQVTVSRARRDLGPLADRLKTEARGYRLVVEPGELDAECFAHGAEEARELLGAGQAAEASKLLEHVLALWRGPALADIGDESFAQPEVRRLEEMRVQALEDRVEAELELGHHADVASELEALVAEHPLRERLRGQQMLALYRLGRHTEALATYRDLRERLADELGLEPGGELRELEQAILTHQVPSRSQALPASPTPTFGRELDLRRIAELLHTDGIRLLTLTGPGGVGKTRLAVELARALDARFVSLASVGGAQQVAPAIADALDIARVPGEPAEEALHRALAASETRVVLDNLEHLPDAAPVIAGLLERAPRLTILATSRQPLGLSAEHRFPVGALELPAAIRLFESRARARGIALTEADDAAVADLCARLGGLPLAIELAAGRLGVLDPAGLVARLGDALSLLGPGPSDAPARQRTVRATLDWSYDLLSAQERDAFTALGAVAGSCDLAAAEAITLADLPVLDALVDKSLLTASRGRLAMLEPVRQYAAARLDSRDDAGAVRKRHFEHYVALLERTRRELWGRGRASDSFDEVHRERDNFRLALAAAGASADGVRLAGALDTYWWVVSAEAEARAAYEWVLAAPPHGTPEDIARARLGWARRMHPDAPEALAEATLALQTYRALGDEEGIAQALLRLSNSHGMADDRDAAFADAREALEHARAAGDETLAGFALTHMAIATVRIEDALPLLDEGVAALRRGGAISRIPGALSTVGFYATLSGEHQHARRLFAEALTAAHEVRSPYLEALVQGNAALNALVSDRYDEAREAFSAQLHVASANAFVTFYFESFLGFSALAALEGRPELAAALDAAAWEHTDRPVAPSEQPIYDAIDAKYLAPLRERVGAPEWERLASRGRGLTVAEAIELAAPEAFTPVAIP</sequence>
<dbReference type="InterPro" id="IPR001867">
    <property type="entry name" value="OmpR/PhoB-type_DNA-bd"/>
</dbReference>
<dbReference type="AlphaFoldDB" id="A0A9X3MTI5"/>
<evidence type="ECO:0000256" key="1">
    <source>
        <dbReference type="ARBA" id="ARBA00005820"/>
    </source>
</evidence>
<dbReference type="RefSeq" id="WP_270041621.1">
    <property type="nucleotide sequence ID" value="NZ_JAPDOD010000018.1"/>
</dbReference>
<dbReference type="SUPFAM" id="SSF46894">
    <property type="entry name" value="C-terminal effector domain of the bipartite response regulators"/>
    <property type="match status" value="1"/>
</dbReference>
<accession>A0A9X3MTI5</accession>
<dbReference type="InterPro" id="IPR027417">
    <property type="entry name" value="P-loop_NTPase"/>
</dbReference>
<dbReference type="Proteomes" id="UP001149140">
    <property type="component" value="Unassembled WGS sequence"/>
</dbReference>
<dbReference type="GO" id="GO:0003677">
    <property type="term" value="F:DNA binding"/>
    <property type="evidence" value="ECO:0007669"/>
    <property type="project" value="UniProtKB-UniRule"/>
</dbReference>
<dbReference type="PROSITE" id="PS51755">
    <property type="entry name" value="OMPR_PHOB"/>
    <property type="match status" value="1"/>
</dbReference>
<evidence type="ECO:0000259" key="4">
    <source>
        <dbReference type="PROSITE" id="PS51755"/>
    </source>
</evidence>
<dbReference type="SUPFAM" id="SSF52540">
    <property type="entry name" value="P-loop containing nucleoside triphosphate hydrolases"/>
    <property type="match status" value="1"/>
</dbReference>
<feature type="domain" description="OmpR/PhoB-type" evidence="4">
    <location>
        <begin position="1"/>
        <end position="92"/>
    </location>
</feature>
<dbReference type="PRINTS" id="PR00364">
    <property type="entry name" value="DISEASERSIST"/>
</dbReference>
<dbReference type="PANTHER" id="PTHR47691:SF3">
    <property type="entry name" value="HTH-TYPE TRANSCRIPTIONAL REGULATOR RV0890C-RELATED"/>
    <property type="match status" value="1"/>
</dbReference>
<keyword evidence="6" id="KW-1185">Reference proteome</keyword>
<organism evidence="5 6">
    <name type="scientific">Solirubrobacter ginsenosidimutans</name>
    <dbReference type="NCBI Taxonomy" id="490573"/>
    <lineage>
        <taxon>Bacteria</taxon>
        <taxon>Bacillati</taxon>
        <taxon>Actinomycetota</taxon>
        <taxon>Thermoleophilia</taxon>
        <taxon>Solirubrobacterales</taxon>
        <taxon>Solirubrobacteraceae</taxon>
        <taxon>Solirubrobacter</taxon>
    </lineage>
</organism>
<comment type="caution">
    <text evidence="5">The sequence shown here is derived from an EMBL/GenBank/DDBJ whole genome shotgun (WGS) entry which is preliminary data.</text>
</comment>
<reference evidence="5" key="1">
    <citation type="submission" date="2022-10" db="EMBL/GenBank/DDBJ databases">
        <title>The WGS of Solirubrobacter ginsenosidimutans DSM 21036.</title>
        <authorList>
            <person name="Jiang Z."/>
        </authorList>
    </citation>
    <scope>NUCLEOTIDE SEQUENCE</scope>
    <source>
        <strain evidence="5">DSM 21036</strain>
    </source>
</reference>
<dbReference type="SMART" id="SM01043">
    <property type="entry name" value="BTAD"/>
    <property type="match status" value="1"/>
</dbReference>
<dbReference type="PANTHER" id="PTHR47691">
    <property type="entry name" value="REGULATOR-RELATED"/>
    <property type="match status" value="1"/>
</dbReference>
<dbReference type="InterPro" id="IPR005158">
    <property type="entry name" value="BTAD"/>
</dbReference>
<dbReference type="CDD" id="cd15831">
    <property type="entry name" value="BTAD"/>
    <property type="match status" value="1"/>
</dbReference>